<evidence type="ECO:0000313" key="2">
    <source>
        <dbReference type="EMBL" id="BCN93262.1"/>
    </source>
</evidence>
<organism evidence="2 3">
    <name type="scientific">Thiomicrorhabdus immobilis</name>
    <dbReference type="NCBI Taxonomy" id="2791037"/>
    <lineage>
        <taxon>Bacteria</taxon>
        <taxon>Pseudomonadati</taxon>
        <taxon>Pseudomonadota</taxon>
        <taxon>Gammaproteobacteria</taxon>
        <taxon>Thiotrichales</taxon>
        <taxon>Piscirickettsiaceae</taxon>
        <taxon>Thiomicrorhabdus</taxon>
    </lineage>
</organism>
<dbReference type="Pfam" id="PF10116">
    <property type="entry name" value="Host_attach"/>
    <property type="match status" value="1"/>
</dbReference>
<feature type="region of interest" description="Disordered" evidence="1">
    <location>
        <begin position="49"/>
        <end position="69"/>
    </location>
</feature>
<keyword evidence="3" id="KW-1185">Reference proteome</keyword>
<dbReference type="EMBL" id="AP024202">
    <property type="protein sequence ID" value="BCN93262.1"/>
    <property type="molecule type" value="Genomic_DNA"/>
</dbReference>
<reference evidence="2" key="1">
    <citation type="journal article" date="2022" name="Arch. Microbiol.">
        <title>Thiomicrorhabdus immobilis sp. nov., a mesophilic sulfur-oxidizing bacterium isolated from sediment of a brackish lake in northern Japan.</title>
        <authorList>
            <person name="Kojima H."/>
            <person name="Mochizuki J."/>
            <person name="Kanda M."/>
            <person name="Watanabe T."/>
            <person name="Fukui M."/>
        </authorList>
    </citation>
    <scope>NUCLEOTIDE SEQUENCE</scope>
    <source>
        <strain evidence="2">Am19</strain>
    </source>
</reference>
<evidence type="ECO:0008006" key="4">
    <source>
        <dbReference type="Google" id="ProtNLM"/>
    </source>
</evidence>
<evidence type="ECO:0000256" key="1">
    <source>
        <dbReference type="SAM" id="MobiDB-lite"/>
    </source>
</evidence>
<dbReference type="RefSeq" id="WP_237264302.1">
    <property type="nucleotide sequence ID" value="NZ_AP024202.1"/>
</dbReference>
<name>A0ABN6CW14_9GAMM</name>
<protein>
    <recommendedName>
        <fullName evidence="4">Host attachment protein</fullName>
    </recommendedName>
</protein>
<dbReference type="Proteomes" id="UP001054820">
    <property type="component" value="Chromosome"/>
</dbReference>
<accession>A0ABN6CW14</accession>
<gene>
    <name evidence="2" type="ORF">THMIRHAM_10470</name>
</gene>
<dbReference type="InterPro" id="IPR019291">
    <property type="entry name" value="Host_attachment_protein"/>
</dbReference>
<proteinExistence type="predicted"/>
<sequence>MKPIWILVADSSNARIFTTENSASELIEIEDFFHYEGLQHERELVSDSAGRINDGRNGGNHAYSAEVSPKEQESIDFAKRIAKQLNDEFNQNKFEKLFVVAAPAFLGELRNAFSKAVEKHIAFSLGKNIVTQTPAEIRGHLPHSLA</sequence>
<evidence type="ECO:0000313" key="3">
    <source>
        <dbReference type="Proteomes" id="UP001054820"/>
    </source>
</evidence>